<comment type="caution">
    <text evidence="1">The sequence shown here is derived from an EMBL/GenBank/DDBJ whole genome shotgun (WGS) entry which is preliminary data.</text>
</comment>
<organism evidence="1 2">
    <name type="scientific">Silvanigrella paludirubra</name>
    <dbReference type="NCBI Taxonomy" id="2499159"/>
    <lineage>
        <taxon>Bacteria</taxon>
        <taxon>Pseudomonadati</taxon>
        <taxon>Bdellovibrionota</taxon>
        <taxon>Oligoflexia</taxon>
        <taxon>Silvanigrellales</taxon>
        <taxon>Silvanigrellaceae</taxon>
        <taxon>Silvanigrella</taxon>
    </lineage>
</organism>
<dbReference type="EMBL" id="WFLM01000001">
    <property type="protein sequence ID" value="KAB8040832.1"/>
    <property type="molecule type" value="Genomic_DNA"/>
</dbReference>
<dbReference type="AlphaFoldDB" id="A0A6N6VZU7"/>
<proteinExistence type="predicted"/>
<sequence>MKNNLCRKINEKNNKLWDPAYSFFTHRAVTPGDSMHKLGNIFKKRLDNIAKLSVKINEDSIELIEQMKNFDNHAFKFFSRKPTEEDIIKKYTNTLMNLISLSKELEAYEYYMDNIVKDINEEIDLALKFYLTLISVEHRGAFSITQFAKNEKVYPKIFAKNEEKANV</sequence>
<gene>
    <name evidence="1" type="ORF">GCL60_02580</name>
</gene>
<evidence type="ECO:0000313" key="2">
    <source>
        <dbReference type="Proteomes" id="UP000437748"/>
    </source>
</evidence>
<reference evidence="1 2" key="1">
    <citation type="submission" date="2019-10" db="EMBL/GenBank/DDBJ databases">
        <title>New species of Slilvanegrellaceae.</title>
        <authorList>
            <person name="Pitt A."/>
            <person name="Hahn M.W."/>
        </authorList>
    </citation>
    <scope>NUCLEOTIDE SEQUENCE [LARGE SCALE GENOMIC DNA]</scope>
    <source>
        <strain evidence="1 2">SP-Ram-0.45-NSY-1</strain>
    </source>
</reference>
<dbReference type="Proteomes" id="UP000437748">
    <property type="component" value="Unassembled WGS sequence"/>
</dbReference>
<name>A0A6N6VZU7_9BACT</name>
<protein>
    <submittedName>
        <fullName evidence="1">Uncharacterized protein</fullName>
    </submittedName>
</protein>
<keyword evidence="2" id="KW-1185">Reference proteome</keyword>
<evidence type="ECO:0000313" key="1">
    <source>
        <dbReference type="EMBL" id="KAB8040832.1"/>
    </source>
</evidence>
<accession>A0A6N6VZU7</accession>
<dbReference type="RefSeq" id="WP_153418351.1">
    <property type="nucleotide sequence ID" value="NZ_WFLM01000001.1"/>
</dbReference>